<name>A0A2M4DQ23_ANODA</name>
<organism evidence="2">
    <name type="scientific">Anopheles darlingi</name>
    <name type="common">Mosquito</name>
    <dbReference type="NCBI Taxonomy" id="43151"/>
    <lineage>
        <taxon>Eukaryota</taxon>
        <taxon>Metazoa</taxon>
        <taxon>Ecdysozoa</taxon>
        <taxon>Arthropoda</taxon>
        <taxon>Hexapoda</taxon>
        <taxon>Insecta</taxon>
        <taxon>Pterygota</taxon>
        <taxon>Neoptera</taxon>
        <taxon>Endopterygota</taxon>
        <taxon>Diptera</taxon>
        <taxon>Nematocera</taxon>
        <taxon>Culicoidea</taxon>
        <taxon>Culicidae</taxon>
        <taxon>Anophelinae</taxon>
        <taxon>Anopheles</taxon>
    </lineage>
</organism>
<proteinExistence type="predicted"/>
<accession>A0A2M4DQ23</accession>
<sequence>MLRLLGIFFLRFLVYGSFCALPSLTQQFDSLVFTHTRPEQGDSLLSLPHQYRVYWRSRRTTYGKGQI</sequence>
<feature type="chain" id="PRO_5014798722" evidence="1">
    <location>
        <begin position="20"/>
        <end position="67"/>
    </location>
</feature>
<reference evidence="2" key="1">
    <citation type="submission" date="2018-01" db="EMBL/GenBank/DDBJ databases">
        <title>An insight into the sialome of Amazonian anophelines.</title>
        <authorList>
            <person name="Ribeiro J.M."/>
            <person name="Scarpassa V."/>
            <person name="Calvo E."/>
        </authorList>
    </citation>
    <scope>NUCLEOTIDE SEQUENCE</scope>
</reference>
<evidence type="ECO:0000256" key="1">
    <source>
        <dbReference type="SAM" id="SignalP"/>
    </source>
</evidence>
<evidence type="ECO:0000313" key="2">
    <source>
        <dbReference type="EMBL" id="MBW79642.1"/>
    </source>
</evidence>
<protein>
    <submittedName>
        <fullName evidence="2">Putative secreted protein</fullName>
    </submittedName>
</protein>
<dbReference type="AlphaFoldDB" id="A0A2M4DQ23"/>
<dbReference type="EMBL" id="GGFL01015464">
    <property type="protein sequence ID" value="MBW79642.1"/>
    <property type="molecule type" value="Transcribed_RNA"/>
</dbReference>
<feature type="signal peptide" evidence="1">
    <location>
        <begin position="1"/>
        <end position="19"/>
    </location>
</feature>
<keyword evidence="1" id="KW-0732">Signal</keyword>